<accession>A0A2T4AMX4</accession>
<keyword evidence="3" id="KW-1185">Reference proteome</keyword>
<evidence type="ECO:0000256" key="1">
    <source>
        <dbReference type="SAM" id="MobiDB-lite"/>
    </source>
</evidence>
<sequence length="88" mass="10051">MVRDAKRFSQNQGRDYGLKMGETRLDDEARFGSTTRKSSWHAPKSSFPGCRHPTPFCRRTSGLCELLYSSFCLLQSLIHIPNTMEPVN</sequence>
<feature type="region of interest" description="Disordered" evidence="1">
    <location>
        <begin position="1"/>
        <end position="20"/>
    </location>
</feature>
<evidence type="ECO:0000313" key="3">
    <source>
        <dbReference type="Proteomes" id="UP000241690"/>
    </source>
</evidence>
<dbReference type="Proteomes" id="UP000241690">
    <property type="component" value="Unassembled WGS sequence"/>
</dbReference>
<reference evidence="2 3" key="1">
    <citation type="submission" date="2016-07" db="EMBL/GenBank/DDBJ databases">
        <title>Multiple horizontal gene transfer events from other fungi enriched the ability of initially mycotrophic Trichoderma (Ascomycota) to feed on dead plant biomass.</title>
        <authorList>
            <consortium name="DOE Joint Genome Institute"/>
            <person name="Aerts A."/>
            <person name="Atanasova L."/>
            <person name="Chenthamara K."/>
            <person name="Zhang J."/>
            <person name="Grujic M."/>
            <person name="Henrissat B."/>
            <person name="Kuo A."/>
            <person name="Salamov A."/>
            <person name="Lipzen A."/>
            <person name="Labutti K."/>
            <person name="Barry K."/>
            <person name="Miao Y."/>
            <person name="Rahimi M.J."/>
            <person name="Shen Q."/>
            <person name="Grigoriev I.V."/>
            <person name="Kubicek C.P."/>
            <person name="Druzhinina I.S."/>
        </authorList>
    </citation>
    <scope>NUCLEOTIDE SEQUENCE [LARGE SCALE GENOMIC DNA]</scope>
    <source>
        <strain evidence="2 3">CBS 226.95</strain>
    </source>
</reference>
<proteinExistence type="predicted"/>
<dbReference type="RefSeq" id="XP_024777935.1">
    <property type="nucleotide sequence ID" value="XM_024914565.1"/>
</dbReference>
<organism evidence="2 3">
    <name type="scientific">Trichoderma harzianum CBS 226.95</name>
    <dbReference type="NCBI Taxonomy" id="983964"/>
    <lineage>
        <taxon>Eukaryota</taxon>
        <taxon>Fungi</taxon>
        <taxon>Dikarya</taxon>
        <taxon>Ascomycota</taxon>
        <taxon>Pezizomycotina</taxon>
        <taxon>Sordariomycetes</taxon>
        <taxon>Hypocreomycetidae</taxon>
        <taxon>Hypocreales</taxon>
        <taxon>Hypocreaceae</taxon>
        <taxon>Trichoderma</taxon>
    </lineage>
</organism>
<name>A0A2T4AMX4_TRIHA</name>
<dbReference type="GeneID" id="36623130"/>
<gene>
    <name evidence="2" type="ORF">M431DRAFT_361617</name>
</gene>
<evidence type="ECO:0000313" key="2">
    <source>
        <dbReference type="EMBL" id="PTB58258.1"/>
    </source>
</evidence>
<dbReference type="AlphaFoldDB" id="A0A2T4AMX4"/>
<protein>
    <submittedName>
        <fullName evidence="2">Uncharacterized protein</fullName>
    </submittedName>
</protein>
<dbReference type="EMBL" id="KZ679677">
    <property type="protein sequence ID" value="PTB58258.1"/>
    <property type="molecule type" value="Genomic_DNA"/>
</dbReference>